<evidence type="ECO:0000313" key="3">
    <source>
        <dbReference type="Proteomes" id="UP001462640"/>
    </source>
</evidence>
<gene>
    <name evidence="2" type="ORF">ABDJ40_24640</name>
</gene>
<dbReference type="Gene3D" id="1.10.1200.10">
    <property type="entry name" value="ACP-like"/>
    <property type="match status" value="1"/>
</dbReference>
<dbReference type="InterPro" id="IPR009081">
    <property type="entry name" value="PP-bd_ACP"/>
</dbReference>
<dbReference type="PANTHER" id="PTHR45527:SF1">
    <property type="entry name" value="FATTY ACID SYNTHASE"/>
    <property type="match status" value="1"/>
</dbReference>
<dbReference type="EMBL" id="JBDPZC010000045">
    <property type="protein sequence ID" value="MEO3715970.1"/>
    <property type="molecule type" value="Genomic_DNA"/>
</dbReference>
<protein>
    <submittedName>
        <fullName evidence="2">Condensation domain-containing protein</fullName>
    </submittedName>
</protein>
<dbReference type="Pfam" id="PF00668">
    <property type="entry name" value="Condensation"/>
    <property type="match status" value="1"/>
</dbReference>
<dbReference type="InterPro" id="IPR036736">
    <property type="entry name" value="ACP-like_sf"/>
</dbReference>
<dbReference type="Gene3D" id="3.30.300.30">
    <property type="match status" value="1"/>
</dbReference>
<dbReference type="Pfam" id="PF00550">
    <property type="entry name" value="PP-binding"/>
    <property type="match status" value="1"/>
</dbReference>
<feature type="non-terminal residue" evidence="2">
    <location>
        <position position="1"/>
    </location>
</feature>
<accession>A0ABV0GLQ5</accession>
<evidence type="ECO:0000313" key="2">
    <source>
        <dbReference type="EMBL" id="MEO3715970.1"/>
    </source>
</evidence>
<dbReference type="SUPFAM" id="SSF56801">
    <property type="entry name" value="Acetyl-CoA synthetase-like"/>
    <property type="match status" value="1"/>
</dbReference>
<dbReference type="CDD" id="cd19544">
    <property type="entry name" value="E-C_NRPS"/>
    <property type="match status" value="1"/>
</dbReference>
<dbReference type="SUPFAM" id="SSF47336">
    <property type="entry name" value="ACP-like"/>
    <property type="match status" value="1"/>
</dbReference>
<dbReference type="Gene3D" id="3.30.559.10">
    <property type="entry name" value="Chloramphenicol acetyltransferase-like domain"/>
    <property type="match status" value="1"/>
</dbReference>
<dbReference type="InterPro" id="IPR023213">
    <property type="entry name" value="CAT-like_dom_sf"/>
</dbReference>
<keyword evidence="3" id="KW-1185">Reference proteome</keyword>
<reference evidence="2 3" key="1">
    <citation type="submission" date="2024-05" db="EMBL/GenBank/DDBJ databases">
        <title>Roseateles sp. 2.12 16S ribosomal RNA gene Genome sequencing and assembly.</title>
        <authorList>
            <person name="Woo H."/>
        </authorList>
    </citation>
    <scope>NUCLEOTIDE SEQUENCE [LARGE SCALE GENOMIC DNA]</scope>
    <source>
        <strain evidence="2 3">2.12</strain>
    </source>
</reference>
<name>A0ABV0GLQ5_9BURK</name>
<dbReference type="PANTHER" id="PTHR45527">
    <property type="entry name" value="NONRIBOSOMAL PEPTIDE SYNTHETASE"/>
    <property type="match status" value="1"/>
</dbReference>
<feature type="domain" description="Carrier" evidence="1">
    <location>
        <begin position="44"/>
        <end position="118"/>
    </location>
</feature>
<dbReference type="InterPro" id="IPR045851">
    <property type="entry name" value="AMP-bd_C_sf"/>
</dbReference>
<organism evidence="2 3">
    <name type="scientific">Roseateles flavus</name>
    <dbReference type="NCBI Taxonomy" id="3149041"/>
    <lineage>
        <taxon>Bacteria</taxon>
        <taxon>Pseudomonadati</taxon>
        <taxon>Pseudomonadota</taxon>
        <taxon>Betaproteobacteria</taxon>
        <taxon>Burkholderiales</taxon>
        <taxon>Sphaerotilaceae</taxon>
        <taxon>Roseateles</taxon>
    </lineage>
</organism>
<dbReference type="SUPFAM" id="SSF52777">
    <property type="entry name" value="CoA-dependent acyltransferases"/>
    <property type="match status" value="2"/>
</dbReference>
<dbReference type="PROSITE" id="PS50075">
    <property type="entry name" value="CARRIER"/>
    <property type="match status" value="1"/>
</dbReference>
<comment type="caution">
    <text evidence="2">The sequence shown here is derived from an EMBL/GenBank/DDBJ whole genome shotgun (WGS) entry which is preliminary data.</text>
</comment>
<sequence length="575" mass="62989">LPSYMVPAAYVQLASLPLNPNGKLDRKALPAPDEQAWSRRAYEAPQGEVEATLAAIWAELLQLERVGRHDNFFELGGHSLMAVSLIERMRRAGLHTDVRALFLSPTLAAVAAAVGIGSAPVQVPPNLIPEGATTITPEMLTLATLDEEAIAHVLATVPGGAANVQDIYPLAPLQEGILFHHLMEKEGDPYLLPTLCAFSSQEQLERFLAAIQQVIARHDILRTGIAWQSLDQPMQVVRRHAELPFQSVSLDPQHGDIGSQLLAQFGPRHFRIDVSQAPLLRTFAAHDSAQGRWVLLVLAHHLAIDHTTLELLVEEASLIKNGRMEALAPPAPFRNFVAQARLGVSQAEHEAFFRQMLGDIEEPTAPFGLLDVQGDGADIEERSQMLPATLSQAIRQCARSLGVSAASLMHLAWALVLVRTTGRQDVVFGTVLFGRMQGGERADRVLGMFINTLPLRLSIDGRRVDELARQVHRLLTQLLRHEHAPLALAQRCSAVPAQAPLFSSLLNFRYAPRPLDEGEAAQEAHEDDIEEIHSEERTNYPLTLAVDDLGEDFMLTAQVQASVGAERVCALMHTA</sequence>
<proteinExistence type="predicted"/>
<evidence type="ECO:0000259" key="1">
    <source>
        <dbReference type="PROSITE" id="PS50075"/>
    </source>
</evidence>
<dbReference type="InterPro" id="IPR001242">
    <property type="entry name" value="Condensation_dom"/>
</dbReference>
<feature type="non-terminal residue" evidence="2">
    <location>
        <position position="575"/>
    </location>
</feature>
<dbReference type="Gene3D" id="3.30.559.30">
    <property type="entry name" value="Nonribosomal peptide synthetase, condensation domain"/>
    <property type="match status" value="1"/>
</dbReference>
<dbReference type="Proteomes" id="UP001462640">
    <property type="component" value="Unassembled WGS sequence"/>
</dbReference>
<dbReference type="RefSeq" id="WP_347613760.1">
    <property type="nucleotide sequence ID" value="NZ_JBDPZC010000045.1"/>
</dbReference>